<dbReference type="Proteomes" id="UP000059680">
    <property type="component" value="Chromosome 4"/>
</dbReference>
<sequence length="168" mass="18160">MVGEGGERHEQGEGGWRGDATGVMLQREPEPGGIGEELLLREPRRLGFHVAGGSHDPVQKCLLLACRRRGVAEHGVPALLRDEAHIQGPRYGRQLTATAAAVFAGGRPSGGFGGGCAALRNRRHAGRYRIRRAATMGRRQRRCGVGRARAPPAVQHRPRLHQQRPPAA</sequence>
<evidence type="ECO:0000256" key="1">
    <source>
        <dbReference type="SAM" id="MobiDB-lite"/>
    </source>
</evidence>
<proteinExistence type="predicted"/>
<feature type="region of interest" description="Disordered" evidence="1">
    <location>
        <begin position="1"/>
        <end position="20"/>
    </location>
</feature>
<accession>A0A0P0WDB6</accession>
<name>A0A0P0WDB6_ORYSJ</name>
<dbReference type="PaxDb" id="39947-A0A0P0WDB6"/>
<dbReference type="eggNOG" id="ENOG502R3ZE">
    <property type="taxonomic scope" value="Eukaryota"/>
</dbReference>
<feature type="region of interest" description="Disordered" evidence="1">
    <location>
        <begin position="138"/>
        <end position="168"/>
    </location>
</feature>
<evidence type="ECO:0000313" key="3">
    <source>
        <dbReference type="Proteomes" id="UP000059680"/>
    </source>
</evidence>
<gene>
    <name evidence="2" type="ordered locus">Os04g0555151</name>
    <name evidence="2" type="ORF">OSNPB_040555151</name>
</gene>
<evidence type="ECO:0000313" key="2">
    <source>
        <dbReference type="EMBL" id="BAS90419.1"/>
    </source>
</evidence>
<feature type="non-terminal residue" evidence="2">
    <location>
        <position position="1"/>
    </location>
</feature>
<feature type="compositionally biased region" description="Basic and acidic residues" evidence="1">
    <location>
        <begin position="1"/>
        <end position="12"/>
    </location>
</feature>
<protein>
    <submittedName>
        <fullName evidence="2">Os04g0555151 protein</fullName>
    </submittedName>
</protein>
<dbReference type="AlphaFoldDB" id="A0A0P0WDB6"/>
<reference evidence="2 3" key="2">
    <citation type="journal article" date="2013" name="Plant Cell Physiol.">
        <title>Rice Annotation Project Database (RAP-DB): an integrative and interactive database for rice genomics.</title>
        <authorList>
            <person name="Sakai H."/>
            <person name="Lee S.S."/>
            <person name="Tanaka T."/>
            <person name="Numa H."/>
            <person name="Kim J."/>
            <person name="Kawahara Y."/>
            <person name="Wakimoto H."/>
            <person name="Yang C.C."/>
            <person name="Iwamoto M."/>
            <person name="Abe T."/>
            <person name="Yamada Y."/>
            <person name="Muto A."/>
            <person name="Inokuchi H."/>
            <person name="Ikemura T."/>
            <person name="Matsumoto T."/>
            <person name="Sasaki T."/>
            <person name="Itoh T."/>
        </authorList>
    </citation>
    <scope>NUCLEOTIDE SEQUENCE [LARGE SCALE GENOMIC DNA]</scope>
    <source>
        <strain evidence="3">cv. Nipponbare</strain>
    </source>
</reference>
<dbReference type="EMBL" id="AP014960">
    <property type="protein sequence ID" value="BAS90419.1"/>
    <property type="molecule type" value="Genomic_DNA"/>
</dbReference>
<keyword evidence="3" id="KW-1185">Reference proteome</keyword>
<reference evidence="3" key="1">
    <citation type="journal article" date="2005" name="Nature">
        <title>The map-based sequence of the rice genome.</title>
        <authorList>
            <consortium name="International rice genome sequencing project (IRGSP)"/>
            <person name="Matsumoto T."/>
            <person name="Wu J."/>
            <person name="Kanamori H."/>
            <person name="Katayose Y."/>
            <person name="Fujisawa M."/>
            <person name="Namiki N."/>
            <person name="Mizuno H."/>
            <person name="Yamamoto K."/>
            <person name="Antonio B.A."/>
            <person name="Baba T."/>
            <person name="Sakata K."/>
            <person name="Nagamura Y."/>
            <person name="Aoki H."/>
            <person name="Arikawa K."/>
            <person name="Arita K."/>
            <person name="Bito T."/>
            <person name="Chiden Y."/>
            <person name="Fujitsuka N."/>
            <person name="Fukunaka R."/>
            <person name="Hamada M."/>
            <person name="Harada C."/>
            <person name="Hayashi A."/>
            <person name="Hijishita S."/>
            <person name="Honda M."/>
            <person name="Hosokawa S."/>
            <person name="Ichikawa Y."/>
            <person name="Idonuma A."/>
            <person name="Iijima M."/>
            <person name="Ikeda M."/>
            <person name="Ikeno M."/>
            <person name="Ito K."/>
            <person name="Ito S."/>
            <person name="Ito T."/>
            <person name="Ito Y."/>
            <person name="Ito Y."/>
            <person name="Iwabuchi A."/>
            <person name="Kamiya K."/>
            <person name="Karasawa W."/>
            <person name="Kurita K."/>
            <person name="Katagiri S."/>
            <person name="Kikuta A."/>
            <person name="Kobayashi H."/>
            <person name="Kobayashi N."/>
            <person name="Machita K."/>
            <person name="Maehara T."/>
            <person name="Masukawa M."/>
            <person name="Mizubayashi T."/>
            <person name="Mukai Y."/>
            <person name="Nagasaki H."/>
            <person name="Nagata Y."/>
            <person name="Naito S."/>
            <person name="Nakashima M."/>
            <person name="Nakama Y."/>
            <person name="Nakamichi Y."/>
            <person name="Nakamura M."/>
            <person name="Meguro A."/>
            <person name="Negishi M."/>
            <person name="Ohta I."/>
            <person name="Ohta T."/>
            <person name="Okamoto M."/>
            <person name="Ono N."/>
            <person name="Saji S."/>
            <person name="Sakaguchi M."/>
            <person name="Sakai K."/>
            <person name="Shibata M."/>
            <person name="Shimokawa T."/>
            <person name="Song J."/>
            <person name="Takazaki Y."/>
            <person name="Terasawa K."/>
            <person name="Tsugane M."/>
            <person name="Tsuji K."/>
            <person name="Ueda S."/>
            <person name="Waki K."/>
            <person name="Yamagata H."/>
            <person name="Yamamoto M."/>
            <person name="Yamamoto S."/>
            <person name="Yamane H."/>
            <person name="Yoshiki S."/>
            <person name="Yoshihara R."/>
            <person name="Yukawa K."/>
            <person name="Zhong H."/>
            <person name="Yano M."/>
            <person name="Yuan Q."/>
            <person name="Ouyang S."/>
            <person name="Liu J."/>
            <person name="Jones K.M."/>
            <person name="Gansberger K."/>
            <person name="Moffat K."/>
            <person name="Hill J."/>
            <person name="Bera J."/>
            <person name="Fadrosh D."/>
            <person name="Jin S."/>
            <person name="Johri S."/>
            <person name="Kim M."/>
            <person name="Overton L."/>
            <person name="Reardon M."/>
            <person name="Tsitrin T."/>
            <person name="Vuong H."/>
            <person name="Weaver B."/>
            <person name="Ciecko A."/>
            <person name="Tallon L."/>
            <person name="Jackson J."/>
            <person name="Pai G."/>
            <person name="Aken S.V."/>
            <person name="Utterback T."/>
            <person name="Reidmuller S."/>
            <person name="Feldblyum T."/>
            <person name="Hsiao J."/>
            <person name="Zismann V."/>
            <person name="Iobst S."/>
            <person name="de Vazeille A.R."/>
            <person name="Buell C.R."/>
            <person name="Ying K."/>
            <person name="Li Y."/>
            <person name="Lu T."/>
            <person name="Huang Y."/>
            <person name="Zhao Q."/>
            <person name="Feng Q."/>
            <person name="Zhang L."/>
            <person name="Zhu J."/>
            <person name="Weng Q."/>
            <person name="Mu J."/>
            <person name="Lu Y."/>
            <person name="Fan D."/>
            <person name="Liu Y."/>
            <person name="Guan J."/>
            <person name="Zhang Y."/>
            <person name="Yu S."/>
            <person name="Liu X."/>
            <person name="Zhang Y."/>
            <person name="Hong G."/>
            <person name="Han B."/>
            <person name="Choisne N."/>
            <person name="Demange N."/>
            <person name="Orjeda G."/>
            <person name="Samain S."/>
            <person name="Cattolico L."/>
            <person name="Pelletier E."/>
            <person name="Couloux A."/>
            <person name="Segurens B."/>
            <person name="Wincker P."/>
            <person name="D'Hont A."/>
            <person name="Scarpelli C."/>
            <person name="Weissenbach J."/>
            <person name="Salanoubat M."/>
            <person name="Quetier F."/>
            <person name="Yu Y."/>
            <person name="Kim H.R."/>
            <person name="Rambo T."/>
            <person name="Currie J."/>
            <person name="Collura K."/>
            <person name="Luo M."/>
            <person name="Yang T."/>
            <person name="Ammiraju J.S.S."/>
            <person name="Engler F."/>
            <person name="Soderlund C."/>
            <person name="Wing R.A."/>
            <person name="Palmer L.E."/>
            <person name="de la Bastide M."/>
            <person name="Spiegel L."/>
            <person name="Nascimento L."/>
            <person name="Zutavern T."/>
            <person name="O'Shaughnessy A."/>
            <person name="Dike S."/>
            <person name="Dedhia N."/>
            <person name="Preston R."/>
            <person name="Balija V."/>
            <person name="McCombie W.R."/>
            <person name="Chow T."/>
            <person name="Chen H."/>
            <person name="Chung M."/>
            <person name="Chen C."/>
            <person name="Shaw J."/>
            <person name="Wu H."/>
            <person name="Hsiao K."/>
            <person name="Chao Y."/>
            <person name="Chu M."/>
            <person name="Cheng C."/>
            <person name="Hour A."/>
            <person name="Lee P."/>
            <person name="Lin S."/>
            <person name="Lin Y."/>
            <person name="Liou J."/>
            <person name="Liu S."/>
            <person name="Hsing Y."/>
            <person name="Raghuvanshi S."/>
            <person name="Mohanty A."/>
            <person name="Bharti A.K."/>
            <person name="Gaur A."/>
            <person name="Gupta V."/>
            <person name="Kumar D."/>
            <person name="Ravi V."/>
            <person name="Vij S."/>
            <person name="Kapur A."/>
            <person name="Khurana P."/>
            <person name="Khurana P."/>
            <person name="Khurana J.P."/>
            <person name="Tyagi A.K."/>
            <person name="Gaikwad K."/>
            <person name="Singh A."/>
            <person name="Dalal V."/>
            <person name="Srivastava S."/>
            <person name="Dixit A."/>
            <person name="Pal A.K."/>
            <person name="Ghazi I.A."/>
            <person name="Yadav M."/>
            <person name="Pandit A."/>
            <person name="Bhargava A."/>
            <person name="Sureshbabu K."/>
            <person name="Batra K."/>
            <person name="Sharma T.R."/>
            <person name="Mohapatra T."/>
            <person name="Singh N.K."/>
            <person name="Messing J."/>
            <person name="Nelson A.B."/>
            <person name="Fuks G."/>
            <person name="Kavchok S."/>
            <person name="Keizer G."/>
            <person name="Linton E."/>
            <person name="Llaca V."/>
            <person name="Song R."/>
            <person name="Tanyolac B."/>
            <person name="Young S."/>
            <person name="Ho-Il K."/>
            <person name="Hahn J.H."/>
            <person name="Sangsakoo G."/>
            <person name="Vanavichit A."/>
            <person name="de Mattos Luiz.A.T."/>
            <person name="Zimmer P.D."/>
            <person name="Malone G."/>
            <person name="Dellagostin O."/>
            <person name="de Oliveira A.C."/>
            <person name="Bevan M."/>
            <person name="Bancroft I."/>
            <person name="Minx P."/>
            <person name="Cordum H."/>
            <person name="Wilson R."/>
            <person name="Cheng Z."/>
            <person name="Jin W."/>
            <person name="Jiang J."/>
            <person name="Leong S.A."/>
            <person name="Iwama H."/>
            <person name="Gojobori T."/>
            <person name="Itoh T."/>
            <person name="Niimura Y."/>
            <person name="Fujii Y."/>
            <person name="Habara T."/>
            <person name="Sakai H."/>
            <person name="Sato Y."/>
            <person name="Wilson G."/>
            <person name="Kumar K."/>
            <person name="McCouch S."/>
            <person name="Juretic N."/>
            <person name="Hoen D."/>
            <person name="Wright S."/>
            <person name="Bruskiewich R."/>
            <person name="Bureau T."/>
            <person name="Miyao A."/>
            <person name="Hirochika H."/>
            <person name="Nishikawa T."/>
            <person name="Kadowaki K."/>
            <person name="Sugiura M."/>
            <person name="Burr B."/>
            <person name="Sasaki T."/>
        </authorList>
    </citation>
    <scope>NUCLEOTIDE SEQUENCE [LARGE SCALE GENOMIC DNA]</scope>
    <source>
        <strain evidence="3">cv. Nipponbare</strain>
    </source>
</reference>
<reference evidence="2 3" key="3">
    <citation type="journal article" date="2013" name="Rice">
        <title>Improvement of the Oryza sativa Nipponbare reference genome using next generation sequence and optical map data.</title>
        <authorList>
            <person name="Kawahara Y."/>
            <person name="de la Bastide M."/>
            <person name="Hamilton J.P."/>
            <person name="Kanamori H."/>
            <person name="McCombie W.R."/>
            <person name="Ouyang S."/>
            <person name="Schwartz D.C."/>
            <person name="Tanaka T."/>
            <person name="Wu J."/>
            <person name="Zhou S."/>
            <person name="Childs K.L."/>
            <person name="Davidson R.M."/>
            <person name="Lin H."/>
            <person name="Quesada-Ocampo L."/>
            <person name="Vaillancourt B."/>
            <person name="Sakai H."/>
            <person name="Lee S.S."/>
            <person name="Kim J."/>
            <person name="Numa H."/>
            <person name="Itoh T."/>
            <person name="Buell C.R."/>
            <person name="Matsumoto T."/>
        </authorList>
    </citation>
    <scope>NUCLEOTIDE SEQUENCE [LARGE SCALE GENOMIC DNA]</scope>
    <source>
        <strain evidence="3">cv. Nipponbare</strain>
    </source>
</reference>
<dbReference type="InParanoid" id="A0A0P0WDB6"/>
<organism evidence="2 3">
    <name type="scientific">Oryza sativa subsp. japonica</name>
    <name type="common">Rice</name>
    <dbReference type="NCBI Taxonomy" id="39947"/>
    <lineage>
        <taxon>Eukaryota</taxon>
        <taxon>Viridiplantae</taxon>
        <taxon>Streptophyta</taxon>
        <taxon>Embryophyta</taxon>
        <taxon>Tracheophyta</taxon>
        <taxon>Spermatophyta</taxon>
        <taxon>Magnoliopsida</taxon>
        <taxon>Liliopsida</taxon>
        <taxon>Poales</taxon>
        <taxon>Poaceae</taxon>
        <taxon>BOP clade</taxon>
        <taxon>Oryzoideae</taxon>
        <taxon>Oryzeae</taxon>
        <taxon>Oryzinae</taxon>
        <taxon>Oryza</taxon>
        <taxon>Oryza sativa</taxon>
    </lineage>
</organism>